<dbReference type="CDD" id="cd07956">
    <property type="entry name" value="Anticodon_Ia_Arg"/>
    <property type="match status" value="1"/>
</dbReference>
<dbReference type="SMART" id="SM00836">
    <property type="entry name" value="DALR_1"/>
    <property type="match status" value="1"/>
</dbReference>
<accession>A0A0R2JPR1</accession>
<dbReference type="SUPFAM" id="SSF47323">
    <property type="entry name" value="Anticodon-binding domain of a subclass of class I aminoacyl-tRNA synthetases"/>
    <property type="match status" value="1"/>
</dbReference>
<dbReference type="InterPro" id="IPR036695">
    <property type="entry name" value="Arg-tRNA-synth_N_sf"/>
</dbReference>
<dbReference type="NCBIfam" id="TIGR00456">
    <property type="entry name" value="argS"/>
    <property type="match status" value="1"/>
</dbReference>
<sequence length="566" mass="63911">MNKMDYKQLVADAISDAIDNQVSTSDIYTKIENPKLSKNGDLAFPAFVLSKTMHKAPQEIAQEIVTKIDGVSFDKVVAAGPYVNFFLNKQGVSEQVISDILVEKNHYGDNQDGQDRVVTIDMSSPNIAKPMSMGHLRSTVIGNSIAKILTKNGYKPIKDNHLGDWGTQFGKLITAYLKWGNEEDVKKDPIHYLVQYYIRFHKEDQEDPELDVEAREWFKKLEDGDPEAVRLWEWFRDASLKAFKQTYQKLNVDFDTYNGESFYNDKLQNVVDTLKEQGLLEKSQGASIVDLSDEDLNPALILKTDGASLYVTRDIATAIYRDKTYHPVMNLYVVGSEQTYYFKQLKAVLKKMGLESADGLHHVPFGLITVDGKKLSTRHGNIVLLNEVLNESVKMAKEQIAEKNPGLNNKDQVAEDVGVGAVIFGDLKNARVDSIDFNLKDQLKFEGETGPYVQYAHARAESILKKAENPNFEKSNHSLTDDDSWEVIKLLQEFPKVVKHANQNFEPSDIAKYSLKLAKAFNKYYDHTKILVDDDELNARLSLVKSVSIVLEESLNLLGVKAPNEM</sequence>
<evidence type="ECO:0000256" key="9">
    <source>
        <dbReference type="ARBA" id="ARBA00023146"/>
    </source>
</evidence>
<evidence type="ECO:0000256" key="11">
    <source>
        <dbReference type="HAMAP-Rule" id="MF_00123"/>
    </source>
</evidence>
<dbReference type="InterPro" id="IPR001278">
    <property type="entry name" value="Arg-tRNA-ligase"/>
</dbReference>
<gene>
    <name evidence="11" type="primary">argS</name>
    <name evidence="15" type="ORF">IV52_GL000523</name>
</gene>
<comment type="subunit">
    <text evidence="3 11">Monomer.</text>
</comment>
<evidence type="ECO:0000256" key="8">
    <source>
        <dbReference type="ARBA" id="ARBA00022917"/>
    </source>
</evidence>
<dbReference type="PATRIC" id="fig|1122148.6.peg.543"/>
<dbReference type="HAMAP" id="MF_00123">
    <property type="entry name" value="Arg_tRNA_synth"/>
    <property type="match status" value="1"/>
</dbReference>
<dbReference type="STRING" id="53444.AYR59_06065"/>
<dbReference type="Pfam" id="PF00750">
    <property type="entry name" value="tRNA-synt_1d"/>
    <property type="match status" value="1"/>
</dbReference>
<dbReference type="Pfam" id="PF03485">
    <property type="entry name" value="Arg_tRNA_synt_N"/>
    <property type="match status" value="1"/>
</dbReference>
<dbReference type="GO" id="GO:0005524">
    <property type="term" value="F:ATP binding"/>
    <property type="evidence" value="ECO:0007669"/>
    <property type="project" value="UniProtKB-UniRule"/>
</dbReference>
<dbReference type="InterPro" id="IPR014729">
    <property type="entry name" value="Rossmann-like_a/b/a_fold"/>
</dbReference>
<evidence type="ECO:0000256" key="5">
    <source>
        <dbReference type="ARBA" id="ARBA00022598"/>
    </source>
</evidence>
<evidence type="ECO:0000256" key="2">
    <source>
        <dbReference type="ARBA" id="ARBA00005594"/>
    </source>
</evidence>
<feature type="short sequence motif" description="'HIGH' region" evidence="11">
    <location>
        <begin position="125"/>
        <end position="135"/>
    </location>
</feature>
<dbReference type="SMART" id="SM01016">
    <property type="entry name" value="Arg_tRNA_synt_N"/>
    <property type="match status" value="1"/>
</dbReference>
<dbReference type="PANTHER" id="PTHR11956:SF5">
    <property type="entry name" value="ARGININE--TRNA LIGASE, CYTOPLASMIC"/>
    <property type="match status" value="1"/>
</dbReference>
<comment type="catalytic activity">
    <reaction evidence="10 11">
        <text>tRNA(Arg) + L-arginine + ATP = L-arginyl-tRNA(Arg) + AMP + diphosphate</text>
        <dbReference type="Rhea" id="RHEA:20301"/>
        <dbReference type="Rhea" id="RHEA-COMP:9658"/>
        <dbReference type="Rhea" id="RHEA-COMP:9673"/>
        <dbReference type="ChEBI" id="CHEBI:30616"/>
        <dbReference type="ChEBI" id="CHEBI:32682"/>
        <dbReference type="ChEBI" id="CHEBI:33019"/>
        <dbReference type="ChEBI" id="CHEBI:78442"/>
        <dbReference type="ChEBI" id="CHEBI:78513"/>
        <dbReference type="ChEBI" id="CHEBI:456215"/>
        <dbReference type="EC" id="6.1.1.19"/>
    </reaction>
</comment>
<dbReference type="Pfam" id="PF05746">
    <property type="entry name" value="DALR_1"/>
    <property type="match status" value="1"/>
</dbReference>
<keyword evidence="4 11" id="KW-0963">Cytoplasm</keyword>
<evidence type="ECO:0000256" key="1">
    <source>
        <dbReference type="ARBA" id="ARBA00004496"/>
    </source>
</evidence>
<name>A0A0R2JPR1_9LACO</name>
<keyword evidence="9 11" id="KW-0030">Aminoacyl-tRNA synthetase</keyword>
<evidence type="ECO:0000313" key="16">
    <source>
        <dbReference type="Proteomes" id="UP000051565"/>
    </source>
</evidence>
<dbReference type="EC" id="6.1.1.19" evidence="11"/>
<dbReference type="SUPFAM" id="SSF52374">
    <property type="entry name" value="Nucleotidylyl transferase"/>
    <property type="match status" value="1"/>
</dbReference>
<evidence type="ECO:0000256" key="3">
    <source>
        <dbReference type="ARBA" id="ARBA00011245"/>
    </source>
</evidence>
<evidence type="ECO:0000256" key="7">
    <source>
        <dbReference type="ARBA" id="ARBA00022840"/>
    </source>
</evidence>
<dbReference type="Proteomes" id="UP000051565">
    <property type="component" value="Unassembled WGS sequence"/>
</dbReference>
<proteinExistence type="inferred from homology"/>
<dbReference type="GO" id="GO:0004814">
    <property type="term" value="F:arginine-tRNA ligase activity"/>
    <property type="evidence" value="ECO:0007669"/>
    <property type="project" value="UniProtKB-UniRule"/>
</dbReference>
<dbReference type="InterPro" id="IPR009080">
    <property type="entry name" value="tRNAsynth_Ia_anticodon-bd"/>
</dbReference>
<dbReference type="CDD" id="cd00671">
    <property type="entry name" value="ArgRS_core"/>
    <property type="match status" value="1"/>
</dbReference>
<dbReference type="Gene3D" id="3.40.50.620">
    <property type="entry name" value="HUPs"/>
    <property type="match status" value="1"/>
</dbReference>
<dbReference type="InterPro" id="IPR035684">
    <property type="entry name" value="ArgRS_core"/>
</dbReference>
<comment type="similarity">
    <text evidence="2 11 12">Belongs to the class-I aminoacyl-tRNA synthetase family.</text>
</comment>
<reference evidence="15 16" key="1">
    <citation type="journal article" date="2015" name="Genome Announc.">
        <title>Expanding the biotechnology potential of lactobacilli through comparative genomics of 213 strains and associated genera.</title>
        <authorList>
            <person name="Sun Z."/>
            <person name="Harris H.M."/>
            <person name="McCann A."/>
            <person name="Guo C."/>
            <person name="Argimon S."/>
            <person name="Zhang W."/>
            <person name="Yang X."/>
            <person name="Jeffery I.B."/>
            <person name="Cooney J.C."/>
            <person name="Kagawa T.F."/>
            <person name="Liu W."/>
            <person name="Song Y."/>
            <person name="Salvetti E."/>
            <person name="Wrobel A."/>
            <person name="Rasinkangas P."/>
            <person name="Parkhill J."/>
            <person name="Rea M.C."/>
            <person name="O'Sullivan O."/>
            <person name="Ritari J."/>
            <person name="Douillard F.P."/>
            <person name="Paul Ross R."/>
            <person name="Yang R."/>
            <person name="Briner A.E."/>
            <person name="Felis G.E."/>
            <person name="de Vos W.M."/>
            <person name="Barrangou R."/>
            <person name="Klaenhammer T.R."/>
            <person name="Caufield P.W."/>
            <person name="Cui Y."/>
            <person name="Zhang H."/>
            <person name="O'Toole P.W."/>
        </authorList>
    </citation>
    <scope>NUCLEOTIDE SEQUENCE [LARGE SCALE GENOMIC DNA]</scope>
    <source>
        <strain evidence="15 16">DSM 20690</strain>
    </source>
</reference>
<protein>
    <recommendedName>
        <fullName evidence="11">Arginine--tRNA ligase</fullName>
        <ecNumber evidence="11">6.1.1.19</ecNumber>
    </recommendedName>
    <alternativeName>
        <fullName evidence="11">Arginyl-tRNA synthetase</fullName>
        <shortName evidence="11">ArgRS</shortName>
    </alternativeName>
</protein>
<dbReference type="FunFam" id="3.40.50.620:FF:000116">
    <property type="entry name" value="Arginine--tRNA ligase"/>
    <property type="match status" value="1"/>
</dbReference>
<keyword evidence="8 11" id="KW-0648">Protein biosynthesis</keyword>
<dbReference type="EMBL" id="JQBT01000032">
    <property type="protein sequence ID" value="KRN79118.1"/>
    <property type="molecule type" value="Genomic_DNA"/>
</dbReference>
<dbReference type="InterPro" id="IPR008909">
    <property type="entry name" value="DALR_anticod-bd"/>
</dbReference>
<dbReference type="AlphaFoldDB" id="A0A0R2JPR1"/>
<dbReference type="PANTHER" id="PTHR11956">
    <property type="entry name" value="ARGINYL-TRNA SYNTHETASE"/>
    <property type="match status" value="1"/>
</dbReference>
<dbReference type="SUPFAM" id="SSF55190">
    <property type="entry name" value="Arginyl-tRNA synthetase (ArgRS), N-terminal 'additional' domain"/>
    <property type="match status" value="1"/>
</dbReference>
<evidence type="ECO:0000256" key="12">
    <source>
        <dbReference type="RuleBase" id="RU363038"/>
    </source>
</evidence>
<feature type="domain" description="DALR anticodon binding" evidence="13">
    <location>
        <begin position="453"/>
        <end position="566"/>
    </location>
</feature>
<dbReference type="InterPro" id="IPR005148">
    <property type="entry name" value="Arg-tRNA-synth_N"/>
</dbReference>
<comment type="subcellular location">
    <subcellularLocation>
        <location evidence="1 11">Cytoplasm</location>
    </subcellularLocation>
</comment>
<organism evidence="15 16">
    <name type="scientific">Fructilactobacillus lindneri DSM 20690 = JCM 11027</name>
    <dbReference type="NCBI Taxonomy" id="1122148"/>
    <lineage>
        <taxon>Bacteria</taxon>
        <taxon>Bacillati</taxon>
        <taxon>Bacillota</taxon>
        <taxon>Bacilli</taxon>
        <taxon>Lactobacillales</taxon>
        <taxon>Lactobacillaceae</taxon>
        <taxon>Fructilactobacillus</taxon>
    </lineage>
</organism>
<feature type="domain" description="Arginyl tRNA synthetase N-terminal" evidence="14">
    <location>
        <begin position="4"/>
        <end position="87"/>
    </location>
</feature>
<dbReference type="GO" id="GO:0006420">
    <property type="term" value="P:arginyl-tRNA aminoacylation"/>
    <property type="evidence" value="ECO:0007669"/>
    <property type="project" value="UniProtKB-UniRule"/>
</dbReference>
<evidence type="ECO:0000256" key="6">
    <source>
        <dbReference type="ARBA" id="ARBA00022741"/>
    </source>
</evidence>
<keyword evidence="7 11" id="KW-0067">ATP-binding</keyword>
<dbReference type="PRINTS" id="PR01038">
    <property type="entry name" value="TRNASYNTHARG"/>
</dbReference>
<keyword evidence="6 11" id="KW-0547">Nucleotide-binding</keyword>
<evidence type="ECO:0000259" key="13">
    <source>
        <dbReference type="SMART" id="SM00836"/>
    </source>
</evidence>
<dbReference type="GO" id="GO:0005737">
    <property type="term" value="C:cytoplasm"/>
    <property type="evidence" value="ECO:0007669"/>
    <property type="project" value="UniProtKB-SubCell"/>
</dbReference>
<keyword evidence="16" id="KW-1185">Reference proteome</keyword>
<evidence type="ECO:0000259" key="14">
    <source>
        <dbReference type="SMART" id="SM01016"/>
    </source>
</evidence>
<dbReference type="Gene3D" id="1.10.730.10">
    <property type="entry name" value="Isoleucyl-tRNA Synthetase, Domain 1"/>
    <property type="match status" value="1"/>
</dbReference>
<comment type="caution">
    <text evidence="15">The sequence shown here is derived from an EMBL/GenBank/DDBJ whole genome shotgun (WGS) entry which is preliminary data.</text>
</comment>
<dbReference type="FunFam" id="1.10.730.10:FF:000006">
    <property type="entry name" value="Arginyl-tRNA synthetase 2, mitochondrial"/>
    <property type="match status" value="1"/>
</dbReference>
<dbReference type="Gene3D" id="3.30.1360.70">
    <property type="entry name" value="Arginyl tRNA synthetase N-terminal domain"/>
    <property type="match status" value="1"/>
</dbReference>
<keyword evidence="5 11" id="KW-0436">Ligase</keyword>
<evidence type="ECO:0000256" key="10">
    <source>
        <dbReference type="ARBA" id="ARBA00049339"/>
    </source>
</evidence>
<evidence type="ECO:0000313" key="15">
    <source>
        <dbReference type="EMBL" id="KRN79118.1"/>
    </source>
</evidence>
<evidence type="ECO:0000256" key="4">
    <source>
        <dbReference type="ARBA" id="ARBA00022490"/>
    </source>
</evidence>